<dbReference type="PROSITE" id="PS51257">
    <property type="entry name" value="PROKAR_LIPOPROTEIN"/>
    <property type="match status" value="1"/>
</dbReference>
<dbReference type="GO" id="GO:0009245">
    <property type="term" value="P:lipid A biosynthetic process"/>
    <property type="evidence" value="ECO:0007669"/>
    <property type="project" value="TreeGrafter"/>
</dbReference>
<sequence length="449" mass="49306">MPRPLGWLLNAVYACALILAMPWIAWQAWQTGKYRDGWPEKLRGQVPRREGQRLCVWLHAVSVGEVNLIGVLIAELKQRRPEWELCVSTTTKTGYDLAIKKYGTDQTVFYCPLDFTWAVEEAMRRVRPDLLLLAELELWPNLIAAAQRQGARVAIFNGRLSESSFKGYRRLRPLSRHVLALVDKIAAQDEATAERFRELGAERERVVVTGSLKYDGAQTERNNPRTQALHALTGWGASETVWLLGSTQAPEEGLALSIFSGLLQEHPQLRLVIVPRHPERFDEVAALLRRCGLAWCRRSALGGTDASQTTGKPPAVILVDTIGELSAWWGLADIGFVGGSFGDRGGQNMIEPAGYGVATCFGPNTRNFRDIVQTLLAADGARVVADVDQLEAFVAGCLKLPAAAAELGQRGRGVVLSQLGATRRTGDLVETLVRAGDHPTGKQRTSRAA</sequence>
<comment type="function">
    <text evidence="9">Involved in lipopolysaccharide (LPS) biosynthesis. Catalyzes the transfer of 3-deoxy-D-manno-octulosonate (Kdo) residue(s) from CMP-Kdo to lipid IV(A), the tetraacyldisaccharide-1,4'-bisphosphate precursor of lipid A.</text>
</comment>
<proteinExistence type="inferred from homology"/>
<dbReference type="RefSeq" id="WP_146574228.1">
    <property type="nucleotide sequence ID" value="NZ_SJPH01000004.1"/>
</dbReference>
<keyword evidence="9" id="KW-1003">Cell membrane</keyword>
<keyword evidence="9" id="KW-0812">Transmembrane</keyword>
<evidence type="ECO:0000256" key="5">
    <source>
        <dbReference type="ARBA" id="ARBA00031445"/>
    </source>
</evidence>
<accession>A0A5C5VZN2</accession>
<dbReference type="PANTHER" id="PTHR42755:SF1">
    <property type="entry name" value="3-DEOXY-D-MANNO-OCTULOSONIC ACID TRANSFERASE, MITOCHONDRIAL-RELATED"/>
    <property type="match status" value="1"/>
</dbReference>
<keyword evidence="11" id="KW-0328">Glycosyltransferase</keyword>
<dbReference type="PANTHER" id="PTHR42755">
    <property type="entry name" value="3-DEOXY-MANNO-OCTULOSONATE CYTIDYLYLTRANSFERASE"/>
    <property type="match status" value="1"/>
</dbReference>
<dbReference type="Gene3D" id="3.40.50.11720">
    <property type="entry name" value="3-Deoxy-D-manno-octulosonic-acid transferase, N-terminal domain"/>
    <property type="match status" value="1"/>
</dbReference>
<dbReference type="Pfam" id="PF04413">
    <property type="entry name" value="Glycos_transf_N"/>
    <property type="match status" value="1"/>
</dbReference>
<comment type="pathway">
    <text evidence="1 9">Bacterial outer membrane biogenesis; LPS core biosynthesis.</text>
</comment>
<dbReference type="Proteomes" id="UP000318995">
    <property type="component" value="Unassembled WGS sequence"/>
</dbReference>
<evidence type="ECO:0000259" key="10">
    <source>
        <dbReference type="Pfam" id="PF04413"/>
    </source>
</evidence>
<name>A0A5C5VZN2_9BACT</name>
<protein>
    <recommendedName>
        <fullName evidence="3 9">3-deoxy-D-manno-octulosonic acid transferase</fullName>
        <shortName evidence="9">Kdo transferase</shortName>
        <ecNumber evidence="2 9">2.4.99.12</ecNumber>
    </recommendedName>
    <alternativeName>
        <fullName evidence="5 9">Lipid IV(A) 3-deoxy-D-manno-octulosonic acid transferase</fullName>
    </alternativeName>
</protein>
<reference evidence="11 12" key="1">
    <citation type="submission" date="2019-02" db="EMBL/GenBank/DDBJ databases">
        <title>Deep-cultivation of Planctomycetes and their phenomic and genomic characterization uncovers novel biology.</title>
        <authorList>
            <person name="Wiegand S."/>
            <person name="Jogler M."/>
            <person name="Boedeker C."/>
            <person name="Pinto D."/>
            <person name="Vollmers J."/>
            <person name="Rivas-Marin E."/>
            <person name="Kohn T."/>
            <person name="Peeters S.H."/>
            <person name="Heuer A."/>
            <person name="Rast P."/>
            <person name="Oberbeckmann S."/>
            <person name="Bunk B."/>
            <person name="Jeske O."/>
            <person name="Meyerdierks A."/>
            <person name="Storesund J.E."/>
            <person name="Kallscheuer N."/>
            <person name="Luecker S."/>
            <person name="Lage O.M."/>
            <person name="Pohl T."/>
            <person name="Merkel B.J."/>
            <person name="Hornburger P."/>
            <person name="Mueller R.-W."/>
            <person name="Bruemmer F."/>
            <person name="Labrenz M."/>
            <person name="Spormann A.M."/>
            <person name="Op Den Camp H."/>
            <person name="Overmann J."/>
            <person name="Amann R."/>
            <person name="Jetten M.S.M."/>
            <person name="Mascher T."/>
            <person name="Medema M.H."/>
            <person name="Devos D.P."/>
            <person name="Kaster A.-K."/>
            <person name="Ovreas L."/>
            <person name="Rohde M."/>
            <person name="Galperin M.Y."/>
            <person name="Jogler C."/>
        </authorList>
    </citation>
    <scope>NUCLEOTIDE SEQUENCE [LARGE SCALE GENOMIC DNA]</scope>
    <source>
        <strain evidence="11 12">Pla111</strain>
    </source>
</reference>
<feature type="domain" description="3-deoxy-D-manno-octulosonic-acid transferase N-terminal" evidence="10">
    <location>
        <begin position="38"/>
        <end position="215"/>
    </location>
</feature>
<keyword evidence="9" id="KW-0472">Membrane</keyword>
<evidence type="ECO:0000313" key="12">
    <source>
        <dbReference type="Proteomes" id="UP000318995"/>
    </source>
</evidence>
<feature type="site" description="Transition state stabilizer" evidence="8">
    <location>
        <position position="135"/>
    </location>
</feature>
<dbReference type="InterPro" id="IPR039901">
    <property type="entry name" value="Kdotransferase"/>
</dbReference>
<dbReference type="OrthoDB" id="9789797at2"/>
<keyword evidence="9" id="KW-1133">Transmembrane helix</keyword>
<evidence type="ECO:0000256" key="6">
    <source>
        <dbReference type="ARBA" id="ARBA00049183"/>
    </source>
</evidence>
<dbReference type="EC" id="2.4.99.12" evidence="2 9"/>
<dbReference type="InterPro" id="IPR038107">
    <property type="entry name" value="Glycos_transf_N_sf"/>
</dbReference>
<evidence type="ECO:0000313" key="11">
    <source>
        <dbReference type="EMBL" id="TWT43251.1"/>
    </source>
</evidence>
<dbReference type="GO" id="GO:0043842">
    <property type="term" value="F:Kdo transferase activity"/>
    <property type="evidence" value="ECO:0007669"/>
    <property type="project" value="UniProtKB-EC"/>
</dbReference>
<dbReference type="GO" id="GO:0005886">
    <property type="term" value="C:plasma membrane"/>
    <property type="evidence" value="ECO:0007669"/>
    <property type="project" value="UniProtKB-SubCell"/>
</dbReference>
<evidence type="ECO:0000256" key="7">
    <source>
        <dbReference type="PIRSR" id="PIRSR639901-1"/>
    </source>
</evidence>
<dbReference type="AlphaFoldDB" id="A0A5C5VZN2"/>
<feature type="site" description="Transition state stabilizer" evidence="8">
    <location>
        <position position="213"/>
    </location>
</feature>
<evidence type="ECO:0000256" key="8">
    <source>
        <dbReference type="PIRSR" id="PIRSR639901-2"/>
    </source>
</evidence>
<keyword evidence="9" id="KW-0448">Lipopolysaccharide biosynthesis</keyword>
<comment type="caution">
    <text evidence="11">The sequence shown here is derived from an EMBL/GenBank/DDBJ whole genome shotgun (WGS) entry which is preliminary data.</text>
</comment>
<evidence type="ECO:0000256" key="3">
    <source>
        <dbReference type="ARBA" id="ARBA00019077"/>
    </source>
</evidence>
<dbReference type="InterPro" id="IPR007507">
    <property type="entry name" value="Glycos_transf_N"/>
</dbReference>
<comment type="similarity">
    <text evidence="9">Belongs to the glycosyltransferase group 1 family.</text>
</comment>
<feature type="transmembrane region" description="Helical" evidence="9">
    <location>
        <begin position="7"/>
        <end position="29"/>
    </location>
</feature>
<evidence type="ECO:0000256" key="9">
    <source>
        <dbReference type="RuleBase" id="RU365103"/>
    </source>
</evidence>
<feature type="active site" description="Proton acceptor" evidence="7">
    <location>
        <position position="65"/>
    </location>
</feature>
<dbReference type="UniPathway" id="UPA00958"/>
<keyword evidence="4 9" id="KW-0808">Transferase</keyword>
<dbReference type="GO" id="GO:0009244">
    <property type="term" value="P:lipopolysaccharide core region biosynthetic process"/>
    <property type="evidence" value="ECO:0007669"/>
    <property type="project" value="UniProtKB-UniRule"/>
</dbReference>
<organism evidence="11 12">
    <name type="scientific">Botrimarina hoheduenensis</name>
    <dbReference type="NCBI Taxonomy" id="2528000"/>
    <lineage>
        <taxon>Bacteria</taxon>
        <taxon>Pseudomonadati</taxon>
        <taxon>Planctomycetota</taxon>
        <taxon>Planctomycetia</taxon>
        <taxon>Pirellulales</taxon>
        <taxon>Lacipirellulaceae</taxon>
        <taxon>Botrimarina</taxon>
    </lineage>
</organism>
<dbReference type="EMBL" id="SJPH01000004">
    <property type="protein sequence ID" value="TWT43251.1"/>
    <property type="molecule type" value="Genomic_DNA"/>
</dbReference>
<evidence type="ECO:0000256" key="2">
    <source>
        <dbReference type="ARBA" id="ARBA00012621"/>
    </source>
</evidence>
<evidence type="ECO:0000256" key="4">
    <source>
        <dbReference type="ARBA" id="ARBA00022679"/>
    </source>
</evidence>
<evidence type="ECO:0000256" key="1">
    <source>
        <dbReference type="ARBA" id="ARBA00004713"/>
    </source>
</evidence>
<gene>
    <name evidence="11" type="primary">waaA</name>
    <name evidence="11" type="ORF">Pla111_22010</name>
</gene>
<comment type="subcellular location">
    <subcellularLocation>
        <location evidence="9">Cell membrane</location>
    </subcellularLocation>
</comment>
<dbReference type="Gene3D" id="3.40.50.2000">
    <property type="entry name" value="Glycogen Phosphorylase B"/>
    <property type="match status" value="1"/>
</dbReference>
<comment type="catalytic activity">
    <reaction evidence="6 9">
        <text>lipid IVA (E. coli) + CMP-3-deoxy-beta-D-manno-octulosonate = alpha-Kdo-(2-&gt;6)-lipid IVA (E. coli) + CMP + H(+)</text>
        <dbReference type="Rhea" id="RHEA:28066"/>
        <dbReference type="ChEBI" id="CHEBI:15378"/>
        <dbReference type="ChEBI" id="CHEBI:58603"/>
        <dbReference type="ChEBI" id="CHEBI:60364"/>
        <dbReference type="ChEBI" id="CHEBI:60377"/>
        <dbReference type="ChEBI" id="CHEBI:85987"/>
        <dbReference type="EC" id="2.4.99.12"/>
    </reaction>
</comment>
<keyword evidence="12" id="KW-1185">Reference proteome</keyword>
<dbReference type="SUPFAM" id="SSF53756">
    <property type="entry name" value="UDP-Glycosyltransferase/glycogen phosphorylase"/>
    <property type="match status" value="1"/>
</dbReference>